<dbReference type="AlphaFoldDB" id="A0A939HQ48"/>
<dbReference type="EMBL" id="JAFVMH010000006">
    <property type="protein sequence ID" value="MBO1325837.1"/>
    <property type="molecule type" value="Genomic_DNA"/>
</dbReference>
<comment type="caution">
    <text evidence="1">The sequence shown here is derived from an EMBL/GenBank/DDBJ whole genome shotgun (WGS) entry which is preliminary data.</text>
</comment>
<protein>
    <submittedName>
        <fullName evidence="1">DUF3108 domain-containing protein</fullName>
    </submittedName>
</protein>
<reference evidence="1" key="1">
    <citation type="submission" date="2021-03" db="EMBL/GenBank/DDBJ databases">
        <title>The complete genome sequence of Acetobacter sp. TBRC 12339.</title>
        <authorList>
            <person name="Charoenyingcharoen P."/>
            <person name="Yukphan P."/>
        </authorList>
    </citation>
    <scope>NUCLEOTIDE SEQUENCE</scope>
    <source>
        <strain evidence="1">TBRC 12339</strain>
    </source>
</reference>
<keyword evidence="2" id="KW-1185">Reference proteome</keyword>
<dbReference type="RefSeq" id="WP_207846487.1">
    <property type="nucleotide sequence ID" value="NZ_JAFVMH010000006.1"/>
</dbReference>
<sequence>MNRLRAFLFSRGSRPGVVRYGVFRRAFPARLGKGGLLAGLLAACVMQPAAGAGATETLPQNVARYHIYAHGLELMALDTAYRLGADQYSVSAAARTGGLVGLFVKSSLRMSGMGTFTPDGTVTPQFYKSDGRSHHQDWLLNMGYPKGMAEVTEENPTEADREPVTLQDKVGAVDMLATFMGVLHQVQAAHRCTDTPRKIFDGLRLSTLSMSDAGIQRLPEGTMRDWGADGLRCNFVLQQVQGFKVSARPSKLRQPQPGQVWFEDVPQVGLVVVRLELEHPKLGHIVIQLEDPPRLVP</sequence>
<evidence type="ECO:0000313" key="2">
    <source>
        <dbReference type="Proteomes" id="UP000664073"/>
    </source>
</evidence>
<proteinExistence type="predicted"/>
<name>A0A939HQ48_9PROT</name>
<gene>
    <name evidence="1" type="ORF">J2D77_11790</name>
</gene>
<accession>A0A939HQ48</accession>
<organism evidence="1 2">
    <name type="scientific">Acetobacter garciniae</name>
    <dbReference type="NCBI Taxonomy" id="2817435"/>
    <lineage>
        <taxon>Bacteria</taxon>
        <taxon>Pseudomonadati</taxon>
        <taxon>Pseudomonadota</taxon>
        <taxon>Alphaproteobacteria</taxon>
        <taxon>Acetobacterales</taxon>
        <taxon>Acetobacteraceae</taxon>
        <taxon>Acetobacter</taxon>
    </lineage>
</organism>
<evidence type="ECO:0000313" key="1">
    <source>
        <dbReference type="EMBL" id="MBO1325837.1"/>
    </source>
</evidence>
<dbReference type="Proteomes" id="UP000664073">
    <property type="component" value="Unassembled WGS sequence"/>
</dbReference>